<dbReference type="EMBL" id="PSRQ01000044">
    <property type="protein sequence ID" value="PWU23161.1"/>
    <property type="molecule type" value="Genomic_DNA"/>
</dbReference>
<gene>
    <name evidence="3" type="ORF">C5B42_03910</name>
</gene>
<evidence type="ECO:0000259" key="2">
    <source>
        <dbReference type="Pfam" id="PF18893"/>
    </source>
</evidence>
<accession>A0A317JN69</accession>
<keyword evidence="1" id="KW-0472">Membrane</keyword>
<keyword evidence="1" id="KW-0812">Transmembrane</keyword>
<sequence>MMYNPWMITPPAFLAFLIPFFATLAILDLVVRGYALWKAGRNNQPYWFVALLIFNTMGILPVIYILFFRKDRVASPKKPETRRKKK</sequence>
<reference evidence="3 4" key="1">
    <citation type="submission" date="2018-02" db="EMBL/GenBank/DDBJ databases">
        <title>Genomic Reconstructions from Amazon Rainforest and Pasture Soil Reveal Novel Insights into the Physiology of Candidate Phyla in Tropical Sites.</title>
        <authorList>
            <person name="Kroeger M.E."/>
            <person name="Delmont T."/>
            <person name="Eren A.M."/>
            <person name="Guo J."/>
            <person name="Meyer K.M."/>
            <person name="Khan K."/>
            <person name="Rodrigues J.L.M."/>
            <person name="Bohannan B.J.M."/>
            <person name="Tringe S."/>
            <person name="Borges C.D."/>
            <person name="Tiedje J."/>
            <person name="Tsai S.M."/>
            <person name="Nusslein K."/>
        </authorList>
    </citation>
    <scope>NUCLEOTIDE SEQUENCE [LARGE SCALE GENOMIC DNA]</scope>
    <source>
        <strain evidence="3">Amazon FNV 2010 28 9</strain>
    </source>
</reference>
<dbReference type="Proteomes" id="UP000246104">
    <property type="component" value="Unassembled WGS sequence"/>
</dbReference>
<dbReference type="Pfam" id="PF18893">
    <property type="entry name" value="DUF5652"/>
    <property type="match status" value="1"/>
</dbReference>
<keyword evidence="1" id="KW-1133">Transmembrane helix</keyword>
<protein>
    <recommendedName>
        <fullName evidence="2">DUF5652 domain-containing protein</fullName>
    </recommendedName>
</protein>
<dbReference type="AlphaFoldDB" id="A0A317JN69"/>
<evidence type="ECO:0000256" key="1">
    <source>
        <dbReference type="SAM" id="Phobius"/>
    </source>
</evidence>
<feature type="transmembrane region" description="Helical" evidence="1">
    <location>
        <begin position="12"/>
        <end position="34"/>
    </location>
</feature>
<evidence type="ECO:0000313" key="4">
    <source>
        <dbReference type="Proteomes" id="UP000246104"/>
    </source>
</evidence>
<name>A0A317JN69_9BACT</name>
<proteinExistence type="predicted"/>
<organism evidence="3 4">
    <name type="scientific">Candidatus Cerribacteria bacterium 'Amazon FNV 2010 28 9'</name>
    <dbReference type="NCBI Taxonomy" id="2081795"/>
    <lineage>
        <taxon>Bacteria</taxon>
        <taxon>Candidatus Cerribacteria</taxon>
    </lineage>
</organism>
<feature type="domain" description="DUF5652" evidence="2">
    <location>
        <begin position="15"/>
        <end position="73"/>
    </location>
</feature>
<dbReference type="InterPro" id="IPR043712">
    <property type="entry name" value="DUF5652"/>
</dbReference>
<feature type="transmembrane region" description="Helical" evidence="1">
    <location>
        <begin position="46"/>
        <end position="68"/>
    </location>
</feature>
<comment type="caution">
    <text evidence="3">The sequence shown here is derived from an EMBL/GenBank/DDBJ whole genome shotgun (WGS) entry which is preliminary data.</text>
</comment>
<evidence type="ECO:0000313" key="3">
    <source>
        <dbReference type="EMBL" id="PWU23161.1"/>
    </source>
</evidence>